<dbReference type="AlphaFoldDB" id="A0AA88H8H9"/>
<evidence type="ECO:0000313" key="3">
    <source>
        <dbReference type="EMBL" id="KAG2394106.1"/>
    </source>
</evidence>
<feature type="compositionally biased region" description="Acidic residues" evidence="1">
    <location>
        <begin position="723"/>
        <end position="739"/>
    </location>
</feature>
<comment type="caution">
    <text evidence="3">The sequence shown here is derived from an EMBL/GenBank/DDBJ whole genome shotgun (WGS) entry which is preliminary data.</text>
</comment>
<feature type="compositionally biased region" description="Basic residues" evidence="1">
    <location>
        <begin position="697"/>
        <end position="719"/>
    </location>
</feature>
<accession>A0AA88H8H9</accession>
<feature type="compositionally biased region" description="Polar residues" evidence="1">
    <location>
        <begin position="802"/>
        <end position="817"/>
    </location>
</feature>
<evidence type="ECO:0000256" key="1">
    <source>
        <dbReference type="SAM" id="MobiDB-lite"/>
    </source>
</evidence>
<organism evidence="3 4">
    <name type="scientific">Naegleria lovaniensis</name>
    <name type="common">Amoeba</name>
    <dbReference type="NCBI Taxonomy" id="51637"/>
    <lineage>
        <taxon>Eukaryota</taxon>
        <taxon>Discoba</taxon>
        <taxon>Heterolobosea</taxon>
        <taxon>Tetramitia</taxon>
        <taxon>Eutetramitia</taxon>
        <taxon>Vahlkampfiidae</taxon>
        <taxon>Naegleria</taxon>
    </lineage>
</organism>
<evidence type="ECO:0000313" key="4">
    <source>
        <dbReference type="Proteomes" id="UP000816034"/>
    </source>
</evidence>
<proteinExistence type="predicted"/>
<feature type="compositionally biased region" description="Basic and acidic residues" evidence="1">
    <location>
        <begin position="886"/>
        <end position="896"/>
    </location>
</feature>
<reference evidence="3 4" key="1">
    <citation type="journal article" date="2018" name="BMC Genomics">
        <title>The genome of Naegleria lovaniensis, the basis for a comparative approach to unravel pathogenicity factors of the human pathogenic amoeba N. fowleri.</title>
        <authorList>
            <person name="Liechti N."/>
            <person name="Schurch N."/>
            <person name="Bruggmann R."/>
            <person name="Wittwer M."/>
        </authorList>
    </citation>
    <scope>NUCLEOTIDE SEQUENCE [LARGE SCALE GENOMIC DNA]</scope>
    <source>
        <strain evidence="3 4">ATCC 30569</strain>
    </source>
</reference>
<evidence type="ECO:0000259" key="2">
    <source>
        <dbReference type="Pfam" id="PF09133"/>
    </source>
</evidence>
<protein>
    <recommendedName>
        <fullName evidence="2">SANTA domain-containing protein</fullName>
    </recommendedName>
</protein>
<feature type="compositionally biased region" description="Basic residues" evidence="1">
    <location>
        <begin position="860"/>
        <end position="872"/>
    </location>
</feature>
<feature type="compositionally biased region" description="Acidic residues" evidence="1">
    <location>
        <begin position="680"/>
        <end position="691"/>
    </location>
</feature>
<dbReference type="InterPro" id="IPR015216">
    <property type="entry name" value="SANTA"/>
</dbReference>
<dbReference type="Proteomes" id="UP000816034">
    <property type="component" value="Unassembled WGS sequence"/>
</dbReference>
<feature type="compositionally biased region" description="Low complexity" evidence="1">
    <location>
        <begin position="751"/>
        <end position="767"/>
    </location>
</feature>
<dbReference type="Pfam" id="PF09133">
    <property type="entry name" value="SANTA"/>
    <property type="match status" value="1"/>
</dbReference>
<dbReference type="GeneID" id="68096325"/>
<feature type="compositionally biased region" description="Polar residues" evidence="1">
    <location>
        <begin position="873"/>
        <end position="885"/>
    </location>
</feature>
<name>A0AA88H8H9_NAELO</name>
<feature type="region of interest" description="Disordered" evidence="1">
    <location>
        <begin position="630"/>
        <end position="896"/>
    </location>
</feature>
<dbReference type="EMBL" id="PYSW02000001">
    <property type="protein sequence ID" value="KAG2394106.1"/>
    <property type="molecule type" value="Genomic_DNA"/>
</dbReference>
<keyword evidence="4" id="KW-1185">Reference proteome</keyword>
<gene>
    <name evidence="3" type="ORF">C9374_003870</name>
</gene>
<feature type="region of interest" description="Disordered" evidence="1">
    <location>
        <begin position="413"/>
        <end position="452"/>
    </location>
</feature>
<sequence length="945" mass="107585">MIMLASNQHHQPSVQYTSAPPSTIIQQPPQPIYSVIPNTASHNFSTDHHQQQHLGMIPQQQGMIMRDVLPQPPVQNPPLYSLPSSNINLNYSTSNQPSTSHNAPFASGQSTAAINKRIRRQDTDNIPKNHVFRKLKPIVRAATPSPIVATHQTTHEIISNNAVMYNQQPTYSEQFINGNIMAVQTESIPMNHPLPSNVQNTPQSIEGAFVNHHSLQPVPSHIMHHQEQDPYHHQQFHSLQPVHHQPVVNANSSPHNILQQPPMELNQNPSSNQALDIRQQFHAVFENQPLPKALLRKLPSHVIDEMVKKDPKIAQQLRELQEESILPQIHTPFRKTQELDLKDPNAGNNISSPVTIDDEDTFMSNQGVIEESVNPSILKLDEASFELIKSKRSDAHSTTNTNGDVVYIVEDDDEDEEHEEIEHKTEEKHEHPEQLKQPEEEESESSDHLISDHGVPQKITSEIVQPHSPVQIQSTLESEQHLSKIDLYSWSFVFKHVPNDKLYVHLMGKTSSESDIIYKSSFIVHRINSKTVLSSTGTKYVLASEMNHERNSENLNVVGKEFLEKFCNSSDGPFPKEWDDLLKKEFLRLETPLTSSTSKNHTSMIQGDYSLEKVSASNQRHFSPQTDEFMDVGEGFANTDPFQPSQHEDDEETHHADEPSATPKRQATTPATKKHKYISYDDEQSEEEDIPSDTPKKKTRTRKNNTPKKPPTKKKKKKLDRSTDEDTDEEDYVPEEEEDEKPKRKKKKNETPLSTKKSTSKRLSQTSITAYSKSKKSKYDTDEEEIPSLDVETEGKLMSWRKQPTSHTPPTKKTLNPHQDIPIVHKYYYTPPAGLSKESEEESPQPENTSDQYVEPTPPKPRKMATNKRKSSKFSTKSNASLSNDQEGRGAKTEERNIFSSKELVVVIPRKPKNLQRRKKRSELDLLAKMAGRSHINYLTETNKE</sequence>
<feature type="compositionally biased region" description="Basic and acidic residues" evidence="1">
    <location>
        <begin position="420"/>
        <end position="438"/>
    </location>
</feature>
<dbReference type="RefSeq" id="XP_044556000.1">
    <property type="nucleotide sequence ID" value="XM_044693446.1"/>
</dbReference>
<feature type="domain" description="SANTA" evidence="2">
    <location>
        <begin position="485"/>
        <end position="580"/>
    </location>
</feature>